<dbReference type="SUPFAM" id="SSF48726">
    <property type="entry name" value="Immunoglobulin"/>
    <property type="match status" value="1"/>
</dbReference>
<feature type="domain" description="Ig-like" evidence="1">
    <location>
        <begin position="41"/>
        <end position="140"/>
    </location>
</feature>
<dbReference type="Proteomes" id="UP000648918">
    <property type="component" value="Unassembled WGS sequence"/>
</dbReference>
<sequence length="146" mass="15805">LFTAASRLSLPLAEGKSQQPFYCRATHSRGTRVIEVSNPGPGASSEAASVSLYPPSQEEFQGPYRNSSLLCQIHHGRRQPPAPIRWLKNGSPVQDGVTTETASLANGRMVTNSRLVVTEAEWEEGTVYTCQAGTELRNTSKAQECG</sequence>
<dbReference type="OrthoDB" id="9378418at2759"/>
<accession>A0A851ZJG3</accession>
<feature type="non-terminal residue" evidence="2">
    <location>
        <position position="1"/>
    </location>
</feature>
<dbReference type="PROSITE" id="PS50835">
    <property type="entry name" value="IG_LIKE"/>
    <property type="match status" value="1"/>
</dbReference>
<keyword evidence="3" id="KW-1185">Reference proteome</keyword>
<organism evidence="2 3">
    <name type="scientific">Halcyon senegalensis</name>
    <dbReference type="NCBI Taxonomy" id="342381"/>
    <lineage>
        <taxon>Eukaryota</taxon>
        <taxon>Metazoa</taxon>
        <taxon>Chordata</taxon>
        <taxon>Craniata</taxon>
        <taxon>Vertebrata</taxon>
        <taxon>Euteleostomi</taxon>
        <taxon>Archelosauria</taxon>
        <taxon>Archosauria</taxon>
        <taxon>Dinosauria</taxon>
        <taxon>Saurischia</taxon>
        <taxon>Theropoda</taxon>
        <taxon>Coelurosauria</taxon>
        <taxon>Aves</taxon>
        <taxon>Neognathae</taxon>
        <taxon>Neoaves</taxon>
        <taxon>Telluraves</taxon>
        <taxon>Coraciimorphae</taxon>
        <taxon>Coraciiformes</taxon>
        <taxon>Alcedinidae</taxon>
        <taxon>Halcyon</taxon>
    </lineage>
</organism>
<comment type="caution">
    <text evidence="2">The sequence shown here is derived from an EMBL/GenBank/DDBJ whole genome shotgun (WGS) entry which is preliminary data.</text>
</comment>
<evidence type="ECO:0000313" key="2">
    <source>
        <dbReference type="EMBL" id="NXD88863.1"/>
    </source>
</evidence>
<proteinExistence type="predicted"/>
<dbReference type="AlphaFoldDB" id="A0A851ZJG3"/>
<dbReference type="EMBL" id="WBNJ01001651">
    <property type="protein sequence ID" value="NXD88863.1"/>
    <property type="molecule type" value="Genomic_DNA"/>
</dbReference>
<protein>
    <submittedName>
        <fullName evidence="2">IGHM protein</fullName>
    </submittedName>
</protein>
<dbReference type="InterPro" id="IPR003597">
    <property type="entry name" value="Ig_C1-set"/>
</dbReference>
<evidence type="ECO:0000313" key="3">
    <source>
        <dbReference type="Proteomes" id="UP000648918"/>
    </source>
</evidence>
<dbReference type="InterPro" id="IPR036179">
    <property type="entry name" value="Ig-like_dom_sf"/>
</dbReference>
<reference evidence="2" key="1">
    <citation type="submission" date="2019-09" db="EMBL/GenBank/DDBJ databases">
        <title>Bird 10,000 Genomes (B10K) Project - Family phase.</title>
        <authorList>
            <person name="Zhang G."/>
        </authorList>
    </citation>
    <scope>NUCLEOTIDE SEQUENCE</scope>
    <source>
        <strain evidence="2">B10K-DU-024-03</strain>
        <tissue evidence="2">Muscle</tissue>
    </source>
</reference>
<dbReference type="Pfam" id="PF07654">
    <property type="entry name" value="C1-set"/>
    <property type="match status" value="1"/>
</dbReference>
<dbReference type="InterPro" id="IPR013783">
    <property type="entry name" value="Ig-like_fold"/>
</dbReference>
<name>A0A851ZJG3_9AVES</name>
<gene>
    <name evidence="2" type="primary">Ighm</name>
    <name evidence="2" type="ORF">HALSEN_R15845</name>
</gene>
<evidence type="ECO:0000259" key="1">
    <source>
        <dbReference type="PROSITE" id="PS50835"/>
    </source>
</evidence>
<dbReference type="Gene3D" id="2.60.40.10">
    <property type="entry name" value="Immunoglobulins"/>
    <property type="match status" value="1"/>
</dbReference>
<dbReference type="InterPro" id="IPR007110">
    <property type="entry name" value="Ig-like_dom"/>
</dbReference>
<feature type="non-terminal residue" evidence="2">
    <location>
        <position position="146"/>
    </location>
</feature>